<dbReference type="EMBL" id="CAXAMN010005447">
    <property type="protein sequence ID" value="CAK9013851.1"/>
    <property type="molecule type" value="Genomic_DNA"/>
</dbReference>
<evidence type="ECO:0000313" key="5">
    <source>
        <dbReference type="Proteomes" id="UP001642484"/>
    </source>
</evidence>
<dbReference type="Proteomes" id="UP001642484">
    <property type="component" value="Unassembled WGS sequence"/>
</dbReference>
<protein>
    <recommendedName>
        <fullName evidence="6">Cytochrome P450</fullName>
    </recommendedName>
</protein>
<proteinExistence type="predicted"/>
<evidence type="ECO:0000256" key="1">
    <source>
        <dbReference type="SAM" id="MobiDB-lite"/>
    </source>
</evidence>
<organism evidence="3 5">
    <name type="scientific">Durusdinium trenchii</name>
    <dbReference type="NCBI Taxonomy" id="1381693"/>
    <lineage>
        <taxon>Eukaryota</taxon>
        <taxon>Sar</taxon>
        <taxon>Alveolata</taxon>
        <taxon>Dinophyceae</taxon>
        <taxon>Suessiales</taxon>
        <taxon>Symbiodiniaceae</taxon>
        <taxon>Durusdinium</taxon>
    </lineage>
</organism>
<keyword evidence="2" id="KW-0472">Membrane</keyword>
<keyword evidence="2" id="KW-1133">Transmembrane helix</keyword>
<keyword evidence="2" id="KW-0812">Transmembrane</keyword>
<dbReference type="SUPFAM" id="SSF48264">
    <property type="entry name" value="Cytochrome P450"/>
    <property type="match status" value="1"/>
</dbReference>
<feature type="transmembrane region" description="Helical" evidence="2">
    <location>
        <begin position="481"/>
        <end position="501"/>
    </location>
</feature>
<evidence type="ECO:0000313" key="3">
    <source>
        <dbReference type="EMBL" id="CAK9013851.1"/>
    </source>
</evidence>
<dbReference type="Gene3D" id="1.10.630.10">
    <property type="entry name" value="Cytochrome P450"/>
    <property type="match status" value="1"/>
</dbReference>
<feature type="region of interest" description="Disordered" evidence="1">
    <location>
        <begin position="355"/>
        <end position="374"/>
    </location>
</feature>
<keyword evidence="5" id="KW-1185">Reference proteome</keyword>
<dbReference type="EMBL" id="CAXAMN010024084">
    <property type="protein sequence ID" value="CAK9083624.1"/>
    <property type="molecule type" value="Genomic_DNA"/>
</dbReference>
<accession>A0ABP0JHR8</accession>
<evidence type="ECO:0008006" key="6">
    <source>
        <dbReference type="Google" id="ProtNLM"/>
    </source>
</evidence>
<comment type="caution">
    <text evidence="3">The sequence shown here is derived from an EMBL/GenBank/DDBJ whole genome shotgun (WGS) entry which is preliminary data.</text>
</comment>
<evidence type="ECO:0000256" key="2">
    <source>
        <dbReference type="SAM" id="Phobius"/>
    </source>
</evidence>
<reference evidence="3 5" key="1">
    <citation type="submission" date="2024-02" db="EMBL/GenBank/DDBJ databases">
        <authorList>
            <person name="Chen Y."/>
            <person name="Shah S."/>
            <person name="Dougan E. K."/>
            <person name="Thang M."/>
            <person name="Chan C."/>
        </authorList>
    </citation>
    <scope>NUCLEOTIDE SEQUENCE [LARGE SCALE GENOMIC DNA]</scope>
</reference>
<gene>
    <name evidence="3" type="ORF">CCMP2556_LOCUS11458</name>
    <name evidence="4" type="ORF">CCMP2556_LOCUS40747</name>
</gene>
<dbReference type="InterPro" id="IPR036396">
    <property type="entry name" value="Cyt_P450_sf"/>
</dbReference>
<name>A0ABP0JHR8_9DINO</name>
<sequence>MDILQGLIAAALNLRSPSEGCFLQACGLKNFFQYGFWTMRNKKDPLKSIHHFLSDVQTSHVYMRVPLGSFFGAGKILFIKDPVSIQEVVNSDDFWRCNPLVVFRSWYTWWIGLDKFVDDHIAQSIFVLLDGEQHEKLRAIFLDFGRRIADLQSQDALAKNALAILQARVQGENSLFDILQEVATRILLEVLVGSSLPAGWTERRFLDLINRIMEAVFNIQCPSRMDQEDLRYIFDHFSTNSAENSLTQHLRRCGCSQEQTKHNLLALMLLGMQSLANGPYWQILRIYTERGLLKQVRENPQRVWAVIVEELHNHPPSAPILMPYRAKRNSTIRGQTILEGTVVVISPPWSHAMMGGAPQESTNPTGCPFQRSSSPIRSLQNAMGQCAHPRSYAFGASTRSSCPVKGFNMATMYSVITGFVDLYDMKVHDPQRLCCMKQAEHMNLHIVNRPSVQLQVTLQERNQSHVTKPCGQQPVMSQSPLWAWLPFLCPVLCLSAALLSLKLKPK</sequence>
<evidence type="ECO:0000313" key="4">
    <source>
        <dbReference type="EMBL" id="CAK9083624.1"/>
    </source>
</evidence>
<feature type="compositionally biased region" description="Polar residues" evidence="1">
    <location>
        <begin position="359"/>
        <end position="374"/>
    </location>
</feature>